<evidence type="ECO:0000256" key="3">
    <source>
        <dbReference type="ARBA" id="ARBA00022691"/>
    </source>
</evidence>
<dbReference type="Pfam" id="PF08241">
    <property type="entry name" value="Methyltransf_11"/>
    <property type="match status" value="1"/>
</dbReference>
<name>U5QFU0_GLOK1</name>
<keyword evidence="6" id="KW-1185">Reference proteome</keyword>
<dbReference type="Gene3D" id="3.40.50.150">
    <property type="entry name" value="Vaccinia Virus protein VP39"/>
    <property type="match status" value="1"/>
</dbReference>
<feature type="domain" description="Methyltransferase type 11" evidence="4">
    <location>
        <begin position="44"/>
        <end position="134"/>
    </location>
</feature>
<evidence type="ECO:0000313" key="6">
    <source>
        <dbReference type="Proteomes" id="UP000017396"/>
    </source>
</evidence>
<dbReference type="KEGG" id="glj:GKIL_0237"/>
<evidence type="ECO:0000256" key="1">
    <source>
        <dbReference type="ARBA" id="ARBA00022603"/>
    </source>
</evidence>
<dbReference type="RefSeq" id="WP_023171492.1">
    <property type="nucleotide sequence ID" value="NC_022600.1"/>
</dbReference>
<dbReference type="PANTHER" id="PTHR43464:SF19">
    <property type="entry name" value="UBIQUINONE BIOSYNTHESIS O-METHYLTRANSFERASE, MITOCHONDRIAL"/>
    <property type="match status" value="1"/>
</dbReference>
<dbReference type="Proteomes" id="UP000017396">
    <property type="component" value="Chromosome"/>
</dbReference>
<evidence type="ECO:0000256" key="2">
    <source>
        <dbReference type="ARBA" id="ARBA00022679"/>
    </source>
</evidence>
<keyword evidence="2 5" id="KW-0808">Transferase</keyword>
<dbReference type="PANTHER" id="PTHR43464">
    <property type="entry name" value="METHYLTRANSFERASE"/>
    <property type="match status" value="1"/>
</dbReference>
<keyword evidence="1 5" id="KW-0489">Methyltransferase</keyword>
<dbReference type="HOGENOM" id="CLU_1265445_0_0_3"/>
<dbReference type="AlphaFoldDB" id="U5QFU0"/>
<keyword evidence="3" id="KW-0949">S-adenosyl-L-methionine</keyword>
<dbReference type="CDD" id="cd02440">
    <property type="entry name" value="AdoMet_MTases"/>
    <property type="match status" value="1"/>
</dbReference>
<dbReference type="InterPro" id="IPR013216">
    <property type="entry name" value="Methyltransf_11"/>
</dbReference>
<dbReference type="STRING" id="1183438.GKIL_0237"/>
<accession>U5QFU0</accession>
<reference evidence="5 6" key="1">
    <citation type="journal article" date="2013" name="PLoS ONE">
        <title>Cultivation and Complete Genome Sequencing of Gloeobacter kilaueensis sp. nov., from a Lava Cave in Kilauea Caldera, Hawai'i.</title>
        <authorList>
            <person name="Saw J.H."/>
            <person name="Schatz M."/>
            <person name="Brown M.V."/>
            <person name="Kunkel D.D."/>
            <person name="Foster J.S."/>
            <person name="Shick H."/>
            <person name="Christensen S."/>
            <person name="Hou S."/>
            <person name="Wan X."/>
            <person name="Donachie S.P."/>
        </authorList>
    </citation>
    <scope>NUCLEOTIDE SEQUENCE [LARGE SCALE GENOMIC DNA]</scope>
    <source>
        <strain evidence="6">JS</strain>
    </source>
</reference>
<protein>
    <submittedName>
        <fullName evidence="5">Methyltransferase</fullName>
    </submittedName>
</protein>
<gene>
    <name evidence="5" type="primary">ubiE</name>
    <name evidence="5" type="ORF">GKIL_0237</name>
</gene>
<organism evidence="5 6">
    <name type="scientific">Gloeobacter kilaueensis (strain ATCC BAA-2537 / CCAP 1431/1 / ULC 316 / JS1)</name>
    <dbReference type="NCBI Taxonomy" id="1183438"/>
    <lineage>
        <taxon>Bacteria</taxon>
        <taxon>Bacillati</taxon>
        <taxon>Cyanobacteriota</taxon>
        <taxon>Cyanophyceae</taxon>
        <taxon>Gloeobacterales</taxon>
        <taxon>Gloeobacteraceae</taxon>
        <taxon>Gloeobacter</taxon>
    </lineage>
</organism>
<evidence type="ECO:0000259" key="4">
    <source>
        <dbReference type="Pfam" id="PF08241"/>
    </source>
</evidence>
<evidence type="ECO:0000313" key="5">
    <source>
        <dbReference type="EMBL" id="AGY56484.1"/>
    </source>
</evidence>
<dbReference type="GO" id="GO:0008757">
    <property type="term" value="F:S-adenosylmethionine-dependent methyltransferase activity"/>
    <property type="evidence" value="ECO:0007669"/>
    <property type="project" value="InterPro"/>
</dbReference>
<sequence>MTTGGLGFADLEDWYRGPLGGRYLERCWQVARELLEPLAGIQVLDAGCGAGHYSERLVEAGARVQGIDPDAGLVKQAQQRVPQGQFTVAPIEQLPFEPGPFERLLCSNVLEFVADPVRALAELRRVSQSNAWAVVIVLAEHSLWQWQQQLFRPFSTHPYYQGQFFSATRLEQQSRAAGWRLEKLLPAVQFPPLPVAPLLDWSEGHFANACWVARLCTD</sequence>
<dbReference type="GO" id="GO:0032259">
    <property type="term" value="P:methylation"/>
    <property type="evidence" value="ECO:0007669"/>
    <property type="project" value="UniProtKB-KW"/>
</dbReference>
<dbReference type="InterPro" id="IPR029063">
    <property type="entry name" value="SAM-dependent_MTases_sf"/>
</dbReference>
<proteinExistence type="predicted"/>
<dbReference type="EMBL" id="CP003587">
    <property type="protein sequence ID" value="AGY56484.1"/>
    <property type="molecule type" value="Genomic_DNA"/>
</dbReference>
<dbReference type="SUPFAM" id="SSF53335">
    <property type="entry name" value="S-adenosyl-L-methionine-dependent methyltransferases"/>
    <property type="match status" value="1"/>
</dbReference>
<dbReference type="eggNOG" id="COG2227">
    <property type="taxonomic scope" value="Bacteria"/>
</dbReference>